<organism evidence="2 3">
    <name type="scientific">Escallonia herrerae</name>
    <dbReference type="NCBI Taxonomy" id="1293975"/>
    <lineage>
        <taxon>Eukaryota</taxon>
        <taxon>Viridiplantae</taxon>
        <taxon>Streptophyta</taxon>
        <taxon>Embryophyta</taxon>
        <taxon>Tracheophyta</taxon>
        <taxon>Spermatophyta</taxon>
        <taxon>Magnoliopsida</taxon>
        <taxon>eudicotyledons</taxon>
        <taxon>Gunneridae</taxon>
        <taxon>Pentapetalae</taxon>
        <taxon>asterids</taxon>
        <taxon>campanulids</taxon>
        <taxon>Escalloniales</taxon>
        <taxon>Escalloniaceae</taxon>
        <taxon>Escallonia</taxon>
    </lineage>
</organism>
<feature type="domain" description="Reverse transcriptase Ty1/copia-type" evidence="1">
    <location>
        <begin position="62"/>
        <end position="168"/>
    </location>
</feature>
<sequence length="185" mass="21636">MTFDWSSMILKKEELTDAGKDHGVREKVELDVLVPDSLPKFIQMRKMVLILLRKMNNLRNNSQKIVSCKWVYKKKDGIPGIEDARYKARLIPKGFTQRKDIDYNEIFSPLVKCTSIRLLLAMVALYDLELEQLDVKTTFLHGELEELILMRQPEEFVNWDKDDHVCCLLVQEILVWIKAISKVVV</sequence>
<evidence type="ECO:0000259" key="1">
    <source>
        <dbReference type="Pfam" id="PF07727"/>
    </source>
</evidence>
<protein>
    <recommendedName>
        <fullName evidence="1">Reverse transcriptase Ty1/copia-type domain-containing protein</fullName>
    </recommendedName>
</protein>
<proteinExistence type="predicted"/>
<name>A0AA89BIQ0_9ASTE</name>
<dbReference type="EMBL" id="JAVXUP010000018">
    <property type="protein sequence ID" value="KAK3042568.1"/>
    <property type="molecule type" value="Genomic_DNA"/>
</dbReference>
<dbReference type="Pfam" id="PF07727">
    <property type="entry name" value="RVT_2"/>
    <property type="match status" value="1"/>
</dbReference>
<reference evidence="2" key="1">
    <citation type="submission" date="2022-12" db="EMBL/GenBank/DDBJ databases">
        <title>Draft genome assemblies for two species of Escallonia (Escalloniales).</title>
        <authorList>
            <person name="Chanderbali A."/>
            <person name="Dervinis C."/>
            <person name="Anghel I."/>
            <person name="Soltis D."/>
            <person name="Soltis P."/>
            <person name="Zapata F."/>
        </authorList>
    </citation>
    <scope>NUCLEOTIDE SEQUENCE</scope>
    <source>
        <strain evidence="2">UCBG64.0493</strain>
        <tissue evidence="2">Leaf</tissue>
    </source>
</reference>
<keyword evidence="3" id="KW-1185">Reference proteome</keyword>
<accession>A0AA89BIQ0</accession>
<dbReference type="InterPro" id="IPR013103">
    <property type="entry name" value="RVT_2"/>
</dbReference>
<dbReference type="Proteomes" id="UP001188597">
    <property type="component" value="Unassembled WGS sequence"/>
</dbReference>
<comment type="caution">
    <text evidence="2">The sequence shown here is derived from an EMBL/GenBank/DDBJ whole genome shotgun (WGS) entry which is preliminary data.</text>
</comment>
<evidence type="ECO:0000313" key="2">
    <source>
        <dbReference type="EMBL" id="KAK3042568.1"/>
    </source>
</evidence>
<evidence type="ECO:0000313" key="3">
    <source>
        <dbReference type="Proteomes" id="UP001188597"/>
    </source>
</evidence>
<dbReference type="AlphaFoldDB" id="A0AA89BIQ0"/>
<gene>
    <name evidence="2" type="ORF">RJ639_001562</name>
</gene>